<reference evidence="2" key="1">
    <citation type="submission" date="2016-10" db="EMBL/GenBank/DDBJ databases">
        <authorList>
            <person name="Varghese N."/>
            <person name="Submissions S."/>
        </authorList>
    </citation>
    <scope>NUCLEOTIDE SEQUENCE [LARGE SCALE GENOMIC DNA]</scope>
    <source>
        <strain evidence="2">DSM 12111</strain>
    </source>
</reference>
<evidence type="ECO:0000313" key="2">
    <source>
        <dbReference type="Proteomes" id="UP000242849"/>
    </source>
</evidence>
<dbReference type="EMBL" id="FNSC01000001">
    <property type="protein sequence ID" value="SED35403.1"/>
    <property type="molecule type" value="Genomic_DNA"/>
</dbReference>
<dbReference type="AlphaFoldDB" id="A0A1H4ZZ40"/>
<keyword evidence="2" id="KW-1185">Reference proteome</keyword>
<dbReference type="Proteomes" id="UP000242849">
    <property type="component" value="Unassembled WGS sequence"/>
</dbReference>
<proteinExistence type="predicted"/>
<dbReference type="RefSeq" id="WP_139272663.1">
    <property type="nucleotide sequence ID" value="NZ_CP156749.1"/>
</dbReference>
<gene>
    <name evidence="1" type="ORF">SAMN05421553_2509</name>
</gene>
<dbReference type="STRING" id="53406.SAMN05421553_2509"/>
<protein>
    <submittedName>
        <fullName evidence="1">Uncharacterized protein</fullName>
    </submittedName>
</protein>
<evidence type="ECO:0000313" key="1">
    <source>
        <dbReference type="EMBL" id="SED35403.1"/>
    </source>
</evidence>
<sequence>MRSKVIFTLEEQSGEVCLTLDLRESMPSTKAGRLAHDLYGMAMQQVLLDRVPACYRHPLSNTRH</sequence>
<organism evidence="1 2">
    <name type="scientific">Pseudomonas anguilliseptica</name>
    <dbReference type="NCBI Taxonomy" id="53406"/>
    <lineage>
        <taxon>Bacteria</taxon>
        <taxon>Pseudomonadati</taxon>
        <taxon>Pseudomonadota</taxon>
        <taxon>Gammaproteobacteria</taxon>
        <taxon>Pseudomonadales</taxon>
        <taxon>Pseudomonadaceae</taxon>
        <taxon>Pseudomonas</taxon>
    </lineage>
</organism>
<name>A0A1H4ZZ40_PSEAG</name>
<accession>A0A1H4ZZ40</accession>